<organism evidence="1 2">
    <name type="scientific">Kluyvera cryocrescens</name>
    <name type="common">Kluyvera citrophila</name>
    <dbReference type="NCBI Taxonomy" id="580"/>
    <lineage>
        <taxon>Bacteria</taxon>
        <taxon>Pseudomonadati</taxon>
        <taxon>Pseudomonadota</taxon>
        <taxon>Gammaproteobacteria</taxon>
        <taxon>Enterobacterales</taxon>
        <taxon>Enterobacteriaceae</taxon>
        <taxon>Kluyvera</taxon>
    </lineage>
</organism>
<proteinExistence type="predicted"/>
<name>A0A485CD76_KLUCR</name>
<evidence type="ECO:0000313" key="2">
    <source>
        <dbReference type="Proteomes" id="UP000401081"/>
    </source>
</evidence>
<sequence length="146" mass="16200">MIQTVGQSAGEKQNDRRPGYQGIEAAAIPAVALPDNSGSLRVIAGRYQQTAGPLTPSRRMNVWDMQIAQDKEFTFEQPEGWSTAIVVLEGTVTVNGATRAQGSTADRAESARKTRASSCQHRRQSAWYWRANLFMSRLWAMALRDE</sequence>
<dbReference type="PANTHER" id="PTHR43594:SF1">
    <property type="entry name" value="QUERCETIN 2,3-DIOXYGENASE PA2418-RELATED"/>
    <property type="match status" value="1"/>
</dbReference>
<dbReference type="InterPro" id="IPR011051">
    <property type="entry name" value="RmlC_Cupin_sf"/>
</dbReference>
<reference evidence="1 2" key="1">
    <citation type="submission" date="2019-03" db="EMBL/GenBank/DDBJ databases">
        <authorList>
            <consortium name="Pathogen Informatics"/>
        </authorList>
    </citation>
    <scope>NUCLEOTIDE SEQUENCE [LARGE SCALE GENOMIC DNA]</scope>
    <source>
        <strain evidence="1 2">NCTC12993</strain>
    </source>
</reference>
<dbReference type="InterPro" id="IPR014710">
    <property type="entry name" value="RmlC-like_jellyroll"/>
</dbReference>
<dbReference type="Proteomes" id="UP000401081">
    <property type="component" value="Unassembled WGS sequence"/>
</dbReference>
<evidence type="ECO:0000313" key="1">
    <source>
        <dbReference type="EMBL" id="VFS82602.1"/>
    </source>
</evidence>
<keyword evidence="2" id="KW-1185">Reference proteome</keyword>
<gene>
    <name evidence="1" type="ORF">NCTC12993_06231</name>
</gene>
<accession>A0A485CD76</accession>
<protein>
    <submittedName>
        <fullName evidence="1">Uncharacterized protein</fullName>
    </submittedName>
</protein>
<dbReference type="EMBL" id="CAADJD010000025">
    <property type="protein sequence ID" value="VFS82602.1"/>
    <property type="molecule type" value="Genomic_DNA"/>
</dbReference>
<dbReference type="AlphaFoldDB" id="A0A485CD76"/>
<dbReference type="InterPro" id="IPR053186">
    <property type="entry name" value="QDO-related"/>
</dbReference>
<dbReference type="Gene3D" id="2.60.120.10">
    <property type="entry name" value="Jelly Rolls"/>
    <property type="match status" value="1"/>
</dbReference>
<dbReference type="SUPFAM" id="SSF51182">
    <property type="entry name" value="RmlC-like cupins"/>
    <property type="match status" value="1"/>
</dbReference>
<dbReference type="PANTHER" id="PTHR43594">
    <property type="entry name" value="QUERCETIN 2,3-DIOXYGENASE"/>
    <property type="match status" value="1"/>
</dbReference>